<accession>A0A1K2HYF6</accession>
<dbReference type="InterPro" id="IPR007569">
    <property type="entry name" value="DUF559"/>
</dbReference>
<feature type="region of interest" description="Disordered" evidence="1">
    <location>
        <begin position="120"/>
        <end position="182"/>
    </location>
</feature>
<dbReference type="PANTHER" id="PTHR38590:SF1">
    <property type="entry name" value="BLL0828 PROTEIN"/>
    <property type="match status" value="1"/>
</dbReference>
<feature type="compositionally biased region" description="Pro residues" evidence="1">
    <location>
        <begin position="141"/>
        <end position="151"/>
    </location>
</feature>
<dbReference type="Pfam" id="PF04480">
    <property type="entry name" value="DUF559"/>
    <property type="match status" value="1"/>
</dbReference>
<protein>
    <submittedName>
        <fullName evidence="3">Very-short-patch-repair endonuclease</fullName>
    </submittedName>
</protein>
<keyword evidence="4" id="KW-1185">Reference proteome</keyword>
<dbReference type="Proteomes" id="UP000183447">
    <property type="component" value="Unassembled WGS sequence"/>
</dbReference>
<evidence type="ECO:0000313" key="4">
    <source>
        <dbReference type="Proteomes" id="UP000183447"/>
    </source>
</evidence>
<dbReference type="RefSeq" id="WP_072342631.1">
    <property type="nucleotide sequence ID" value="NZ_FPKU01000002.1"/>
</dbReference>
<evidence type="ECO:0000256" key="1">
    <source>
        <dbReference type="SAM" id="MobiDB-lite"/>
    </source>
</evidence>
<gene>
    <name evidence="3" type="ORF">SAMN02983003_2188</name>
</gene>
<dbReference type="InterPro" id="IPR047216">
    <property type="entry name" value="Endonuclease_DUF559_bact"/>
</dbReference>
<dbReference type="EMBL" id="FPKU01000002">
    <property type="protein sequence ID" value="SFZ84741.1"/>
    <property type="molecule type" value="Genomic_DNA"/>
</dbReference>
<dbReference type="STRING" id="665118.SAMN02983003_2188"/>
<evidence type="ECO:0000313" key="3">
    <source>
        <dbReference type="EMBL" id="SFZ84741.1"/>
    </source>
</evidence>
<keyword evidence="3" id="KW-0378">Hydrolase</keyword>
<reference evidence="3 4" key="1">
    <citation type="submission" date="2016-11" db="EMBL/GenBank/DDBJ databases">
        <authorList>
            <person name="Jaros S."/>
            <person name="Januszkiewicz K."/>
            <person name="Wedrychowicz H."/>
        </authorList>
    </citation>
    <scope>NUCLEOTIDE SEQUENCE [LARGE SCALE GENOMIC DNA]</scope>
    <source>
        <strain evidence="3 4">ATCC 23634</strain>
    </source>
</reference>
<keyword evidence="3" id="KW-0255">Endonuclease</keyword>
<dbReference type="CDD" id="cd01038">
    <property type="entry name" value="Endonuclease_DUF559"/>
    <property type="match status" value="1"/>
</dbReference>
<sequence length="182" mass="19772">MSVLKTRFAARAAHALRQNMTDAEHRLWQHLRNRQMLGHKFVRQQPVGPFIVDFACREANLVIELDGGQHADNPADARRTAALAAHGYEVIRFWNSDVLKNPEGVMTVIAARLAQAPSPHLRFARPPSPLPVDAGPSPQALLPPDPTPSPLPSGERSDGPCHPGEGALPHATILLLPPESAQ</sequence>
<dbReference type="Gene3D" id="3.40.960.10">
    <property type="entry name" value="VSR Endonuclease"/>
    <property type="match status" value="1"/>
</dbReference>
<dbReference type="GO" id="GO:0004519">
    <property type="term" value="F:endonuclease activity"/>
    <property type="evidence" value="ECO:0007669"/>
    <property type="project" value="UniProtKB-KW"/>
</dbReference>
<keyword evidence="3" id="KW-0540">Nuclease</keyword>
<feature type="domain" description="DUF559" evidence="2">
    <location>
        <begin position="11"/>
        <end position="113"/>
    </location>
</feature>
<dbReference type="SUPFAM" id="SSF52980">
    <property type="entry name" value="Restriction endonuclease-like"/>
    <property type="match status" value="1"/>
</dbReference>
<dbReference type="InterPro" id="IPR011335">
    <property type="entry name" value="Restrct_endonuc-II-like"/>
</dbReference>
<dbReference type="AlphaFoldDB" id="A0A1K2HYF6"/>
<proteinExistence type="predicted"/>
<dbReference type="PANTHER" id="PTHR38590">
    <property type="entry name" value="BLL0828 PROTEIN"/>
    <property type="match status" value="1"/>
</dbReference>
<dbReference type="OrthoDB" id="9798754at2"/>
<name>A0A1K2HYF6_9HYPH</name>
<evidence type="ECO:0000259" key="2">
    <source>
        <dbReference type="Pfam" id="PF04480"/>
    </source>
</evidence>
<organism evidence="3 4">
    <name type="scientific">Devosia enhydra</name>
    <dbReference type="NCBI Taxonomy" id="665118"/>
    <lineage>
        <taxon>Bacteria</taxon>
        <taxon>Pseudomonadati</taxon>
        <taxon>Pseudomonadota</taxon>
        <taxon>Alphaproteobacteria</taxon>
        <taxon>Hyphomicrobiales</taxon>
        <taxon>Devosiaceae</taxon>
        <taxon>Devosia</taxon>
    </lineage>
</organism>